<name>A0ABW3Z7C5_9HYPH</name>
<reference evidence="3" key="1">
    <citation type="journal article" date="2019" name="Int. J. Syst. Evol. Microbiol.">
        <title>The Global Catalogue of Microorganisms (GCM) 10K type strain sequencing project: providing services to taxonomists for standard genome sequencing and annotation.</title>
        <authorList>
            <consortium name="The Broad Institute Genomics Platform"/>
            <consortium name="The Broad Institute Genome Sequencing Center for Infectious Disease"/>
            <person name="Wu L."/>
            <person name="Ma J."/>
        </authorList>
    </citation>
    <scope>NUCLEOTIDE SEQUENCE [LARGE SCALE GENOMIC DNA]</scope>
    <source>
        <strain evidence="3">CCUG 61696</strain>
    </source>
</reference>
<comment type="caution">
    <text evidence="2">The sequence shown here is derived from an EMBL/GenBank/DDBJ whole genome shotgun (WGS) entry which is preliminary data.</text>
</comment>
<feature type="chain" id="PRO_5046479607" evidence="1">
    <location>
        <begin position="24"/>
        <end position="47"/>
    </location>
</feature>
<keyword evidence="3" id="KW-1185">Reference proteome</keyword>
<dbReference type="RefSeq" id="WP_378775410.1">
    <property type="nucleotide sequence ID" value="NZ_JBHTMX010000067.1"/>
</dbReference>
<protein>
    <submittedName>
        <fullName evidence="2">EncA/B family entericidin</fullName>
    </submittedName>
</protein>
<keyword evidence="1" id="KW-0732">Signal</keyword>
<evidence type="ECO:0000313" key="2">
    <source>
        <dbReference type="EMBL" id="MFD1332186.1"/>
    </source>
</evidence>
<organism evidence="2 3">
    <name type="scientific">Methylopila musalis</name>
    <dbReference type="NCBI Taxonomy" id="1134781"/>
    <lineage>
        <taxon>Bacteria</taxon>
        <taxon>Pseudomonadati</taxon>
        <taxon>Pseudomonadota</taxon>
        <taxon>Alphaproteobacteria</taxon>
        <taxon>Hyphomicrobiales</taxon>
        <taxon>Methylopilaceae</taxon>
        <taxon>Methylopila</taxon>
    </lineage>
</organism>
<proteinExistence type="predicted"/>
<accession>A0ABW3Z7C5</accession>
<feature type="signal peptide" evidence="1">
    <location>
        <begin position="1"/>
        <end position="23"/>
    </location>
</feature>
<sequence length="47" mass="4904">MTSRRLAPLVLALAACVTLAACANTARGVGRDTKNNVQATEKAVRGY</sequence>
<dbReference type="Proteomes" id="UP001597171">
    <property type="component" value="Unassembled WGS sequence"/>
</dbReference>
<dbReference type="PROSITE" id="PS51257">
    <property type="entry name" value="PROKAR_LIPOPROTEIN"/>
    <property type="match status" value="1"/>
</dbReference>
<evidence type="ECO:0000256" key="1">
    <source>
        <dbReference type="SAM" id="SignalP"/>
    </source>
</evidence>
<dbReference type="EMBL" id="JBHTMX010000067">
    <property type="protein sequence ID" value="MFD1332186.1"/>
    <property type="molecule type" value="Genomic_DNA"/>
</dbReference>
<evidence type="ECO:0000313" key="3">
    <source>
        <dbReference type="Proteomes" id="UP001597171"/>
    </source>
</evidence>
<gene>
    <name evidence="2" type="ORF">ACFQ4O_09270</name>
</gene>